<dbReference type="CTD" id="36374327"/>
<feature type="compositionally biased region" description="Polar residues" evidence="1">
    <location>
        <begin position="1"/>
        <end position="31"/>
    </location>
</feature>
<evidence type="ECO:0000256" key="1">
    <source>
        <dbReference type="SAM" id="MobiDB-lite"/>
    </source>
</evidence>
<feature type="compositionally biased region" description="Polar residues" evidence="1">
    <location>
        <begin position="137"/>
        <end position="160"/>
    </location>
</feature>
<proteinExistence type="predicted"/>
<evidence type="ECO:0000313" key="4">
    <source>
        <dbReference type="WBParaSite" id="SRAE_1000023800.1"/>
    </source>
</evidence>
<name>A0A090L1G7_STRRB</name>
<sequence length="189" mass="20998">MNQSNNSTEEVGSSKASESLIALTTTGPKNSTSRKRLSDEVKKSSTNKKIRKMNSSSIDNYNLEEPGPINKLQINEENCGRNSETSICHDIPDKMLTRAQTKLLEAQKSISRQNDNCFSNNQHVSLKKLLEKEDDTPNYSNTELGRILSSDNTHTGKSSVTKNKVGLSMYLSLILYNSPTKTLVICLLL</sequence>
<dbReference type="RefSeq" id="XP_024501164.1">
    <property type="nucleotide sequence ID" value="XM_024647047.1"/>
</dbReference>
<feature type="region of interest" description="Disordered" evidence="1">
    <location>
        <begin position="1"/>
        <end position="64"/>
    </location>
</feature>
<accession>A0A090L1G7</accession>
<protein>
    <submittedName>
        <fullName evidence="2 4">Uncharacterized protein</fullName>
    </submittedName>
</protein>
<evidence type="ECO:0000313" key="3">
    <source>
        <dbReference type="Proteomes" id="UP000035682"/>
    </source>
</evidence>
<reference evidence="4" key="2">
    <citation type="submission" date="2020-12" db="UniProtKB">
        <authorList>
            <consortium name="WormBaseParasite"/>
        </authorList>
    </citation>
    <scope>IDENTIFICATION</scope>
</reference>
<evidence type="ECO:0000313" key="2">
    <source>
        <dbReference type="EMBL" id="CEF61962.1"/>
    </source>
</evidence>
<dbReference type="GeneID" id="36374327"/>
<keyword evidence="3" id="KW-1185">Reference proteome</keyword>
<gene>
    <name evidence="2 4 5" type="ORF">SRAE_1000023800</name>
</gene>
<reference evidence="2 3" key="1">
    <citation type="submission" date="2014-09" db="EMBL/GenBank/DDBJ databases">
        <authorList>
            <person name="Martin A.A."/>
        </authorList>
    </citation>
    <scope>NUCLEOTIDE SEQUENCE</scope>
    <source>
        <strain evidence="3">ED321</strain>
        <strain evidence="2">ED321 Heterogonic</strain>
    </source>
</reference>
<organism evidence="2">
    <name type="scientific">Strongyloides ratti</name>
    <name type="common">Parasitic roundworm</name>
    <dbReference type="NCBI Taxonomy" id="34506"/>
    <lineage>
        <taxon>Eukaryota</taxon>
        <taxon>Metazoa</taxon>
        <taxon>Ecdysozoa</taxon>
        <taxon>Nematoda</taxon>
        <taxon>Chromadorea</taxon>
        <taxon>Rhabditida</taxon>
        <taxon>Tylenchina</taxon>
        <taxon>Panagrolaimomorpha</taxon>
        <taxon>Strongyloidoidea</taxon>
        <taxon>Strongyloididae</taxon>
        <taxon>Strongyloides</taxon>
    </lineage>
</organism>
<feature type="region of interest" description="Disordered" evidence="1">
    <location>
        <begin position="135"/>
        <end position="160"/>
    </location>
</feature>
<dbReference type="AlphaFoldDB" id="A0A090L1G7"/>
<dbReference type="EMBL" id="LN609528">
    <property type="protein sequence ID" value="CEF61962.1"/>
    <property type="molecule type" value="Genomic_DNA"/>
</dbReference>
<dbReference type="Proteomes" id="UP000035682">
    <property type="component" value="Unplaced"/>
</dbReference>
<evidence type="ECO:0000313" key="5">
    <source>
        <dbReference type="WormBase" id="SRAE_1000023800"/>
    </source>
</evidence>
<dbReference type="WormBase" id="SRAE_1000023800">
    <property type="protein sequence ID" value="SRP05623"/>
    <property type="gene ID" value="WBGene00256832"/>
</dbReference>
<dbReference type="WBParaSite" id="SRAE_1000023800.1">
    <property type="protein sequence ID" value="SRAE_1000023800.1"/>
    <property type="gene ID" value="WBGene00256832"/>
</dbReference>